<sequence>MYVATAMWTGLMQLDGDVICFGYLISAFLLVFLWNFSFLSMEYLAAHFFYVHVNLLFPVHCFTRPLLIRTLPRFCCGSCGYPLNLISSNCITSGKSSKQKSIKKASISFCTVDLSRFTQVDQVNCFPISWGSCHLKTKLLCRKCGVIIGYGYGDSSSLCGFDSTSSSSSYKKFTIKIRSLKLSE</sequence>
<dbReference type="PANTHER" id="PTHR33674">
    <property type="entry name" value="METHIONINE-S-OXIDE REDUCTASE"/>
    <property type="match status" value="1"/>
</dbReference>
<dbReference type="OrthoDB" id="678806at2759"/>
<keyword evidence="3" id="KW-1185">Reference proteome</keyword>
<organism evidence="2 3">
    <name type="scientific">Kingdonia uniflora</name>
    <dbReference type="NCBI Taxonomy" id="39325"/>
    <lineage>
        <taxon>Eukaryota</taxon>
        <taxon>Viridiplantae</taxon>
        <taxon>Streptophyta</taxon>
        <taxon>Embryophyta</taxon>
        <taxon>Tracheophyta</taxon>
        <taxon>Spermatophyta</taxon>
        <taxon>Magnoliopsida</taxon>
        <taxon>Ranunculales</taxon>
        <taxon>Circaeasteraceae</taxon>
        <taxon>Kingdonia</taxon>
    </lineage>
</organism>
<keyword evidence="1" id="KW-0472">Membrane</keyword>
<proteinExistence type="predicted"/>
<keyword evidence="1" id="KW-0812">Transmembrane</keyword>
<gene>
    <name evidence="2" type="ORF">GIB67_024074</name>
</gene>
<feature type="transmembrane region" description="Helical" evidence="1">
    <location>
        <begin position="18"/>
        <end position="37"/>
    </location>
</feature>
<dbReference type="Pfam" id="PF24046">
    <property type="entry name" value="At4g08330"/>
    <property type="match status" value="1"/>
</dbReference>
<reference evidence="2 3" key="1">
    <citation type="journal article" date="2020" name="IScience">
        <title>Genome Sequencing of the Endangered Kingdonia uniflora (Circaeasteraceae, Ranunculales) Reveals Potential Mechanisms of Evolutionary Specialization.</title>
        <authorList>
            <person name="Sun Y."/>
            <person name="Deng T."/>
            <person name="Zhang A."/>
            <person name="Moore M.J."/>
            <person name="Landis J.B."/>
            <person name="Lin N."/>
            <person name="Zhang H."/>
            <person name="Zhang X."/>
            <person name="Huang J."/>
            <person name="Zhang X."/>
            <person name="Sun H."/>
            <person name="Wang H."/>
        </authorList>
    </citation>
    <scope>NUCLEOTIDE SEQUENCE [LARGE SCALE GENOMIC DNA]</scope>
    <source>
        <strain evidence="2">TB1705</strain>
        <tissue evidence="2">Leaf</tissue>
    </source>
</reference>
<accession>A0A7J7MMR9</accession>
<dbReference type="Proteomes" id="UP000541444">
    <property type="component" value="Unassembled WGS sequence"/>
</dbReference>
<dbReference type="PANTHER" id="PTHR33674:SF3">
    <property type="entry name" value="YIPPEE DOMAIN-CONTAINING PROTEIN"/>
    <property type="match status" value="1"/>
</dbReference>
<evidence type="ECO:0000256" key="1">
    <source>
        <dbReference type="SAM" id="Phobius"/>
    </source>
</evidence>
<comment type="caution">
    <text evidence="2">The sequence shown here is derived from an EMBL/GenBank/DDBJ whole genome shotgun (WGS) entry which is preliminary data.</text>
</comment>
<dbReference type="EMBL" id="JACGCM010001377">
    <property type="protein sequence ID" value="KAF6156104.1"/>
    <property type="molecule type" value="Genomic_DNA"/>
</dbReference>
<name>A0A7J7MMR9_9MAGN</name>
<dbReference type="InterPro" id="IPR045282">
    <property type="entry name" value="At4g08330-like"/>
</dbReference>
<dbReference type="AlphaFoldDB" id="A0A7J7MMR9"/>
<protein>
    <submittedName>
        <fullName evidence="2">Uncharacterized protein</fullName>
    </submittedName>
</protein>
<evidence type="ECO:0000313" key="2">
    <source>
        <dbReference type="EMBL" id="KAF6156104.1"/>
    </source>
</evidence>
<evidence type="ECO:0000313" key="3">
    <source>
        <dbReference type="Proteomes" id="UP000541444"/>
    </source>
</evidence>
<keyword evidence="1" id="KW-1133">Transmembrane helix</keyword>